<dbReference type="PROSITE" id="PS00093">
    <property type="entry name" value="N4_MTASE"/>
    <property type="match status" value="1"/>
</dbReference>
<dbReference type="Gene3D" id="3.40.50.150">
    <property type="entry name" value="Vaccinia Virus protein VP39"/>
    <property type="match status" value="1"/>
</dbReference>
<dbReference type="RefSeq" id="WP_045360135.1">
    <property type="nucleotide sequence ID" value="NZ_BBPA01000053.1"/>
</dbReference>
<dbReference type="Pfam" id="PF01555">
    <property type="entry name" value="N6_N4_Mtase"/>
    <property type="match status" value="1"/>
</dbReference>
<dbReference type="InterPro" id="IPR016024">
    <property type="entry name" value="ARM-type_fold"/>
</dbReference>
<dbReference type="GO" id="GO:0008170">
    <property type="term" value="F:N-methyltransferase activity"/>
    <property type="evidence" value="ECO:0007669"/>
    <property type="project" value="InterPro"/>
</dbReference>
<evidence type="ECO:0000256" key="6">
    <source>
        <dbReference type="ARBA" id="ARBA00022738"/>
    </source>
</evidence>
<evidence type="ECO:0000259" key="11">
    <source>
        <dbReference type="Pfam" id="PF01555"/>
    </source>
</evidence>
<keyword evidence="6" id="KW-0605">Phycobilisome</keyword>
<evidence type="ECO:0000256" key="10">
    <source>
        <dbReference type="RuleBase" id="RU362026"/>
    </source>
</evidence>
<dbReference type="GO" id="GO:0009307">
    <property type="term" value="P:DNA restriction-modification system"/>
    <property type="evidence" value="ECO:0007669"/>
    <property type="project" value="UniProtKB-KW"/>
</dbReference>
<comment type="catalytic activity">
    <reaction evidence="9">
        <text>a 2'-deoxycytidine in DNA + S-adenosyl-L-methionine = an N(4)-methyl-2'-deoxycytidine in DNA + S-adenosyl-L-homocysteine + H(+)</text>
        <dbReference type="Rhea" id="RHEA:16857"/>
        <dbReference type="Rhea" id="RHEA-COMP:11369"/>
        <dbReference type="Rhea" id="RHEA-COMP:13674"/>
        <dbReference type="ChEBI" id="CHEBI:15378"/>
        <dbReference type="ChEBI" id="CHEBI:57856"/>
        <dbReference type="ChEBI" id="CHEBI:59789"/>
        <dbReference type="ChEBI" id="CHEBI:85452"/>
        <dbReference type="ChEBI" id="CHEBI:137933"/>
        <dbReference type="EC" id="2.1.1.113"/>
    </reaction>
</comment>
<dbReference type="EC" id="2.1.1.-" evidence="10"/>
<dbReference type="GO" id="GO:0030089">
    <property type="term" value="C:phycobilisome"/>
    <property type="evidence" value="ECO:0007669"/>
    <property type="project" value="UniProtKB-KW"/>
</dbReference>
<proteinExistence type="inferred from homology"/>
<dbReference type="REBASE" id="110272">
    <property type="entry name" value="M.Mae44ORF2749P"/>
</dbReference>
<comment type="similarity">
    <text evidence="1">Belongs to the N(4)/N(6)-methyltransferase family. N(4) subfamily.</text>
</comment>
<feature type="domain" description="DNA methylase N-4/N-6" evidence="11">
    <location>
        <begin position="204"/>
        <end position="429"/>
    </location>
</feature>
<reference evidence="13" key="1">
    <citation type="journal article" date="2015" name="Genome">
        <title>Whole Genome Sequence of the Non-Microcystin-Producing Microcystis aeruginosa Strain NIES-44.</title>
        <authorList>
            <person name="Okano K."/>
            <person name="Miyata N."/>
            <person name="Ozaki Y."/>
        </authorList>
    </citation>
    <scope>NUCLEOTIDE SEQUENCE [LARGE SCALE GENOMIC DNA]</scope>
    <source>
        <strain evidence="13">NIES-44</strain>
    </source>
</reference>
<evidence type="ECO:0000256" key="4">
    <source>
        <dbReference type="ARBA" id="ARBA00022679"/>
    </source>
</evidence>
<organism evidence="12 13">
    <name type="scientific">Microcystis aeruginosa NIES-44</name>
    <dbReference type="NCBI Taxonomy" id="449439"/>
    <lineage>
        <taxon>Bacteria</taxon>
        <taxon>Bacillati</taxon>
        <taxon>Cyanobacteriota</taxon>
        <taxon>Cyanophyceae</taxon>
        <taxon>Oscillatoriophycideae</taxon>
        <taxon>Chroococcales</taxon>
        <taxon>Microcystaceae</taxon>
        <taxon>Microcystis</taxon>
    </lineage>
</organism>
<evidence type="ECO:0000256" key="5">
    <source>
        <dbReference type="ARBA" id="ARBA00022691"/>
    </source>
</evidence>
<evidence type="ECO:0000313" key="12">
    <source>
        <dbReference type="EMBL" id="GAL94169.1"/>
    </source>
</evidence>
<evidence type="ECO:0000313" key="13">
    <source>
        <dbReference type="Proteomes" id="UP000030321"/>
    </source>
</evidence>
<accession>A0A0A1VX50</accession>
<keyword evidence="2" id="KW-0042">Antenna complex</keyword>
<keyword evidence="4 12" id="KW-0808">Transferase</keyword>
<name>A0A0A1VX50_MICAE</name>
<keyword evidence="7" id="KW-0680">Restriction system</keyword>
<dbReference type="PRINTS" id="PR00508">
    <property type="entry name" value="S21N4MTFRASE"/>
</dbReference>
<dbReference type="InterPro" id="IPR017985">
    <property type="entry name" value="MeTrfase_CN4_CS"/>
</dbReference>
<dbReference type="SUPFAM" id="SSF48371">
    <property type="entry name" value="ARM repeat"/>
    <property type="match status" value="1"/>
</dbReference>
<dbReference type="EMBL" id="BBPA01000053">
    <property type="protein sequence ID" value="GAL94169.1"/>
    <property type="molecule type" value="Genomic_DNA"/>
</dbReference>
<evidence type="ECO:0000256" key="8">
    <source>
        <dbReference type="ARBA" id="ARBA00023125"/>
    </source>
</evidence>
<gene>
    <name evidence="12" type="ORF">N44_02749</name>
</gene>
<dbReference type="GO" id="GO:0032259">
    <property type="term" value="P:methylation"/>
    <property type="evidence" value="ECO:0007669"/>
    <property type="project" value="UniProtKB-KW"/>
</dbReference>
<dbReference type="Proteomes" id="UP000030321">
    <property type="component" value="Unassembled WGS sequence"/>
</dbReference>
<dbReference type="InterPro" id="IPR001091">
    <property type="entry name" value="RM_Methyltransferase"/>
</dbReference>
<dbReference type="AlphaFoldDB" id="A0A0A1VX50"/>
<evidence type="ECO:0000256" key="3">
    <source>
        <dbReference type="ARBA" id="ARBA00022603"/>
    </source>
</evidence>
<dbReference type="InterPro" id="IPR029063">
    <property type="entry name" value="SAM-dependent_MTases_sf"/>
</dbReference>
<dbReference type="InterPro" id="IPR011989">
    <property type="entry name" value="ARM-like"/>
</dbReference>
<dbReference type="InterPro" id="IPR002941">
    <property type="entry name" value="DNA_methylase_N4/N6"/>
</dbReference>
<sequence length="466" mass="54090">MLTKESIQELKITNPDFLGEILSQTEDSKNLVFILENLGQIPDNFNQNILMNLAQHSQEQIRFLAIKNLAKLADINLLNFFFELAVNDPESLVRREAVSAIGRLRNGETIPFLLQFLTDKDPKIILQAIRGLLVFKNNDIVKQSLIKLADHPNEIIQSVIRKAFTNKKSSPDQLPHPLSPEFMKNVVVNSDVREVFPYIPDQSIHLTFTSPPYYNARDYSIYTSYQAYLDFLCQVFQETHRITKEGRFLVVNTSPIIIPRTSRAHASKRYPISFDLHYYLVNHGWEFIDDIIWLKPESSVKNRNGGFLQQRKPLAYKPNAVTEYLMVYRKETDKLLDWNMKQYDQDIIEESKVCGDYESSNVWRIDPTFDKIHTAVFPIELCNRVIKFYSYKGDLVFDPFGGSGTVGRAARNLGRYFFLTEQESTYVDRMKIDLGQPMLFEPKLTKFLSLAEFSQLSQEQEDDNNH</sequence>
<dbReference type="GO" id="GO:0015667">
    <property type="term" value="F:site-specific DNA-methyltransferase (cytosine-N4-specific) activity"/>
    <property type="evidence" value="ECO:0007669"/>
    <property type="project" value="UniProtKB-EC"/>
</dbReference>
<evidence type="ECO:0000256" key="1">
    <source>
        <dbReference type="ARBA" id="ARBA00010203"/>
    </source>
</evidence>
<keyword evidence="5" id="KW-0949">S-adenosyl-L-methionine</keyword>
<comment type="caution">
    <text evidence="12">The sequence shown here is derived from an EMBL/GenBank/DDBJ whole genome shotgun (WGS) entry which is preliminary data.</text>
</comment>
<keyword evidence="3 12" id="KW-0489">Methyltransferase</keyword>
<dbReference type="Gene3D" id="1.25.10.10">
    <property type="entry name" value="Leucine-rich Repeat Variant"/>
    <property type="match status" value="1"/>
</dbReference>
<dbReference type="Pfam" id="PF13646">
    <property type="entry name" value="HEAT_2"/>
    <property type="match status" value="1"/>
</dbReference>
<dbReference type="SUPFAM" id="SSF53335">
    <property type="entry name" value="S-adenosyl-L-methionine-dependent methyltransferases"/>
    <property type="match status" value="1"/>
</dbReference>
<evidence type="ECO:0000256" key="7">
    <source>
        <dbReference type="ARBA" id="ARBA00022747"/>
    </source>
</evidence>
<dbReference type="GO" id="GO:0003677">
    <property type="term" value="F:DNA binding"/>
    <property type="evidence" value="ECO:0007669"/>
    <property type="project" value="UniProtKB-KW"/>
</dbReference>
<evidence type="ECO:0000256" key="2">
    <source>
        <dbReference type="ARBA" id="ARBA00022549"/>
    </source>
</evidence>
<evidence type="ECO:0000256" key="9">
    <source>
        <dbReference type="ARBA" id="ARBA00049120"/>
    </source>
</evidence>
<protein>
    <recommendedName>
        <fullName evidence="10">Methyltransferase</fullName>
        <ecNumber evidence="10">2.1.1.-</ecNumber>
    </recommendedName>
</protein>
<keyword evidence="8" id="KW-0238">DNA-binding</keyword>